<dbReference type="OrthoDB" id="9882035at2"/>
<dbReference type="RefSeq" id="WP_091407698.1">
    <property type="nucleotide sequence ID" value="NZ_FOAB01000003.1"/>
</dbReference>
<feature type="transmembrane region" description="Helical" evidence="1">
    <location>
        <begin position="66"/>
        <end position="87"/>
    </location>
</feature>
<organism evidence="2 3">
    <name type="scientific">Aquimarina amphilecti</name>
    <dbReference type="NCBI Taxonomy" id="1038014"/>
    <lineage>
        <taxon>Bacteria</taxon>
        <taxon>Pseudomonadati</taxon>
        <taxon>Bacteroidota</taxon>
        <taxon>Flavobacteriia</taxon>
        <taxon>Flavobacteriales</taxon>
        <taxon>Flavobacteriaceae</taxon>
        <taxon>Aquimarina</taxon>
    </lineage>
</organism>
<dbReference type="STRING" id="1038014.SAMN04487910_1849"/>
<reference evidence="2 3" key="1">
    <citation type="submission" date="2016-10" db="EMBL/GenBank/DDBJ databases">
        <authorList>
            <person name="de Groot N.N."/>
        </authorList>
    </citation>
    <scope>NUCLEOTIDE SEQUENCE [LARGE SCALE GENOMIC DNA]</scope>
    <source>
        <strain evidence="2 3">DSM 25232</strain>
    </source>
</reference>
<keyword evidence="1" id="KW-0812">Transmembrane</keyword>
<keyword evidence="1" id="KW-1133">Transmembrane helix</keyword>
<proteinExistence type="predicted"/>
<dbReference type="EMBL" id="FOAB01000003">
    <property type="protein sequence ID" value="SEL14513.1"/>
    <property type="molecule type" value="Genomic_DNA"/>
</dbReference>
<evidence type="ECO:0000313" key="3">
    <source>
        <dbReference type="Proteomes" id="UP000198521"/>
    </source>
</evidence>
<keyword evidence="1" id="KW-0472">Membrane</keyword>
<dbReference type="Proteomes" id="UP000198521">
    <property type="component" value="Unassembled WGS sequence"/>
</dbReference>
<protein>
    <submittedName>
        <fullName evidence="2">Uncharacterized protein</fullName>
    </submittedName>
</protein>
<sequence>MQTIQKNNKLLLLVFFFICISLINNTSYFDQQTKLYLAIGCAVIAISFLIFYWSKKENRESYKNNTFKNKIGILIGAVAVTLVIYVYQMI</sequence>
<evidence type="ECO:0000256" key="1">
    <source>
        <dbReference type="SAM" id="Phobius"/>
    </source>
</evidence>
<keyword evidence="3" id="KW-1185">Reference proteome</keyword>
<feature type="transmembrane region" description="Helical" evidence="1">
    <location>
        <begin position="35"/>
        <end position="54"/>
    </location>
</feature>
<dbReference type="AlphaFoldDB" id="A0A1H7MTI0"/>
<evidence type="ECO:0000313" key="2">
    <source>
        <dbReference type="EMBL" id="SEL14513.1"/>
    </source>
</evidence>
<accession>A0A1H7MTI0</accession>
<gene>
    <name evidence="2" type="ORF">SAMN04487910_1849</name>
</gene>
<name>A0A1H7MTI0_AQUAM</name>